<dbReference type="EMBL" id="CP119180">
    <property type="protein sequence ID" value="WOB78474.1"/>
    <property type="molecule type" value="Genomic_DNA"/>
</dbReference>
<sequence length="101" mass="11044">MTDRAARLFNCCTDFAEPRWTSFTALRIGGCIDHNGETEGGVDYQRAEFFTVYGVVMDGDIAMVEAITDVPTVSLIKALTVAHELSDLSGLRLTVCPSLIR</sequence>
<dbReference type="Proteomes" id="UP001302493">
    <property type="component" value="Chromosome"/>
</dbReference>
<keyword evidence="2" id="KW-1185">Reference proteome</keyword>
<protein>
    <submittedName>
        <fullName evidence="1">Uncharacterized protein</fullName>
    </submittedName>
</protein>
<evidence type="ECO:0000313" key="1">
    <source>
        <dbReference type="EMBL" id="WOB78474.1"/>
    </source>
</evidence>
<accession>A0ACD4VMJ3</accession>
<evidence type="ECO:0000313" key="2">
    <source>
        <dbReference type="Proteomes" id="UP001302493"/>
    </source>
</evidence>
<proteinExistence type="predicted"/>
<gene>
    <name evidence="1" type="ORF">PZA08_14400</name>
</gene>
<name>A0ACD4VMJ3_9CAUL</name>
<reference evidence="1" key="1">
    <citation type="submission" date="2023-03" db="EMBL/GenBank/DDBJ databases">
        <title>Genome sequence of Brevundimonas nasdae SJTX8.</title>
        <authorList>
            <person name="Liang R."/>
        </authorList>
    </citation>
    <scope>NUCLEOTIDE SEQUENCE</scope>
    <source>
        <strain evidence="1">X8</strain>
    </source>
</reference>
<organism evidence="1 2">
    <name type="scientific">Brevundimonas nasdae</name>
    <dbReference type="NCBI Taxonomy" id="172043"/>
    <lineage>
        <taxon>Bacteria</taxon>
        <taxon>Pseudomonadati</taxon>
        <taxon>Pseudomonadota</taxon>
        <taxon>Alphaproteobacteria</taxon>
        <taxon>Caulobacterales</taxon>
        <taxon>Caulobacteraceae</taxon>
        <taxon>Brevundimonas</taxon>
    </lineage>
</organism>